<proteinExistence type="predicted"/>
<protein>
    <submittedName>
        <fullName evidence="1">Uncharacterized protein</fullName>
    </submittedName>
</protein>
<dbReference type="Proteomes" id="UP000719500">
    <property type="component" value="Unassembled WGS sequence"/>
</dbReference>
<dbReference type="EMBL" id="JACSNX010000025">
    <property type="protein sequence ID" value="MBM6852195.1"/>
    <property type="molecule type" value="Genomic_DNA"/>
</dbReference>
<keyword evidence="2" id="KW-1185">Reference proteome</keyword>
<organism evidence="1 2">
    <name type="scientific">Oscillibacter valericigenes</name>
    <dbReference type="NCBI Taxonomy" id="351091"/>
    <lineage>
        <taxon>Bacteria</taxon>
        <taxon>Bacillati</taxon>
        <taxon>Bacillota</taxon>
        <taxon>Clostridia</taxon>
        <taxon>Eubacteriales</taxon>
        <taxon>Oscillospiraceae</taxon>
        <taxon>Oscillibacter</taxon>
    </lineage>
</organism>
<evidence type="ECO:0000313" key="2">
    <source>
        <dbReference type="Proteomes" id="UP000719500"/>
    </source>
</evidence>
<accession>A0ABS2FXX9</accession>
<reference evidence="1 2" key="1">
    <citation type="journal article" date="2021" name="Sci. Rep.">
        <title>The distribution of antibiotic resistance genes in chicken gut microbiota commensals.</title>
        <authorList>
            <person name="Juricova H."/>
            <person name="Matiasovicova J."/>
            <person name="Kubasova T."/>
            <person name="Cejkova D."/>
            <person name="Rychlik I."/>
        </authorList>
    </citation>
    <scope>NUCLEOTIDE SEQUENCE [LARGE SCALE GENOMIC DNA]</scope>
    <source>
        <strain evidence="1 2">An411</strain>
    </source>
</reference>
<comment type="caution">
    <text evidence="1">The sequence shown here is derived from an EMBL/GenBank/DDBJ whole genome shotgun (WGS) entry which is preliminary data.</text>
</comment>
<gene>
    <name evidence="1" type="ORF">H9X91_12160</name>
</gene>
<dbReference type="RefSeq" id="WP_204805392.1">
    <property type="nucleotide sequence ID" value="NZ_JACSNX010000025.1"/>
</dbReference>
<sequence length="122" mass="14403">MKTVLVAYKDYFQEWFVEGLSIRKYAEAQQAQWTRDFFSLPNKGFLLGLNAGKLSVYSFPRRCESQKAHQCWFSIQTIGEAVGMNEHTVRKHIWQLKKYELAAERRMWRSTGGSWKAPHDRL</sequence>
<name>A0ABS2FXX9_9FIRM</name>
<evidence type="ECO:0000313" key="1">
    <source>
        <dbReference type="EMBL" id="MBM6852195.1"/>
    </source>
</evidence>